<keyword evidence="1" id="KW-0175">Coiled coil</keyword>
<gene>
    <name evidence="2" type="ORF">PCOR1329_LOCUS30355</name>
</gene>
<dbReference type="EMBL" id="CAUYUJ010011645">
    <property type="protein sequence ID" value="CAK0832299.1"/>
    <property type="molecule type" value="Genomic_DNA"/>
</dbReference>
<organism evidence="2 3">
    <name type="scientific">Prorocentrum cordatum</name>
    <dbReference type="NCBI Taxonomy" id="2364126"/>
    <lineage>
        <taxon>Eukaryota</taxon>
        <taxon>Sar</taxon>
        <taxon>Alveolata</taxon>
        <taxon>Dinophyceae</taxon>
        <taxon>Prorocentrales</taxon>
        <taxon>Prorocentraceae</taxon>
        <taxon>Prorocentrum</taxon>
    </lineage>
</organism>
<evidence type="ECO:0000256" key="1">
    <source>
        <dbReference type="SAM" id="Coils"/>
    </source>
</evidence>
<evidence type="ECO:0000313" key="2">
    <source>
        <dbReference type="EMBL" id="CAK0832299.1"/>
    </source>
</evidence>
<comment type="caution">
    <text evidence="2">The sequence shown here is derived from an EMBL/GenBank/DDBJ whole genome shotgun (WGS) entry which is preliminary data.</text>
</comment>
<reference evidence="2" key="1">
    <citation type="submission" date="2023-10" db="EMBL/GenBank/DDBJ databases">
        <authorList>
            <person name="Chen Y."/>
            <person name="Shah S."/>
            <person name="Dougan E. K."/>
            <person name="Thang M."/>
            <person name="Chan C."/>
        </authorList>
    </citation>
    <scope>NUCLEOTIDE SEQUENCE [LARGE SCALE GENOMIC DNA]</scope>
</reference>
<feature type="coiled-coil region" evidence="1">
    <location>
        <begin position="21"/>
        <end position="83"/>
    </location>
</feature>
<name>A0ABN9SKJ3_9DINO</name>
<dbReference type="Proteomes" id="UP001189429">
    <property type="component" value="Unassembled WGS sequence"/>
</dbReference>
<proteinExistence type="predicted"/>
<feature type="non-terminal residue" evidence="2">
    <location>
        <position position="1"/>
    </location>
</feature>
<keyword evidence="3" id="KW-1185">Reference proteome</keyword>
<accession>A0ABN9SKJ3</accession>
<evidence type="ECO:0000313" key="3">
    <source>
        <dbReference type="Proteomes" id="UP001189429"/>
    </source>
</evidence>
<sequence length="131" mass="15659">RRTRLDGDALLSRRGDMEAQLRHLDESIRRSEARASETERRYYEVLAQRKQRAAEDKLRNEQLLGHERGAAALEQRIKESREEWLAKLQLLYESNQEAERPLVEDLRVVKDKTEKMRYKKDEIERALNPEK</sequence>
<protein>
    <submittedName>
        <fullName evidence="2">Uncharacterized protein</fullName>
    </submittedName>
</protein>